<dbReference type="GO" id="GO:0008933">
    <property type="term" value="F:peptidoglycan lytic transglycosylase activity"/>
    <property type="evidence" value="ECO:0007669"/>
    <property type="project" value="TreeGrafter"/>
</dbReference>
<dbReference type="GO" id="GO:0009253">
    <property type="term" value="P:peptidoglycan catabolic process"/>
    <property type="evidence" value="ECO:0007669"/>
    <property type="project" value="TreeGrafter"/>
</dbReference>
<proteinExistence type="predicted"/>
<dbReference type="KEGG" id="tdn:Suden_2074"/>
<dbReference type="EMBL" id="CP000153">
    <property type="protein sequence ID" value="ABB45348.1"/>
    <property type="molecule type" value="Genomic_DNA"/>
</dbReference>
<reference evidence="3 4" key="1">
    <citation type="journal article" date="2008" name="Appl. Environ. Microbiol.">
        <title>Genome of the epsilonproteobacterial chemolithoautotroph Sulfurimonas denitrificans.</title>
        <authorList>
            <person name="Sievert S.M."/>
            <person name="Scott K.M."/>
            <person name="Klotz M.G."/>
            <person name="Chain P.S.G."/>
            <person name="Hauser L.J."/>
            <person name="Hemp J."/>
            <person name="Huegler M."/>
            <person name="Land M."/>
            <person name="Lapidus A."/>
            <person name="Larimer F.W."/>
            <person name="Lucas S."/>
            <person name="Malfatti S.A."/>
            <person name="Meyer F."/>
            <person name="Paulsen I.T."/>
            <person name="Ren Q."/>
            <person name="Simon J."/>
            <person name="Bailey K."/>
            <person name="Diaz E."/>
            <person name="Fitzpatrick K.A."/>
            <person name="Glover B."/>
            <person name="Gwatney N."/>
            <person name="Korajkic A."/>
            <person name="Long A."/>
            <person name="Mobberley J.M."/>
            <person name="Pantry S.N."/>
            <person name="Pazder G."/>
            <person name="Peterson S."/>
            <person name="Quintanilla J.D."/>
            <person name="Sprinkle R."/>
            <person name="Stephens J."/>
            <person name="Thomas P."/>
            <person name="Vaughn R."/>
            <person name="Weber M.J."/>
            <person name="Wooten L.L."/>
        </authorList>
    </citation>
    <scope>NUCLEOTIDE SEQUENCE [LARGE SCALE GENOMIC DNA]</scope>
    <source>
        <strain evidence="4">ATCC 33889 / DSM 1251</strain>
    </source>
</reference>
<keyword evidence="4" id="KW-1185">Reference proteome</keyword>
<dbReference type="Proteomes" id="UP000002714">
    <property type="component" value="Chromosome"/>
</dbReference>
<protein>
    <submittedName>
        <fullName evidence="3">Membrane-bound lytic murein transglycosylase B-like protein</fullName>
    </submittedName>
</protein>
<dbReference type="Gene3D" id="1.10.530.10">
    <property type="match status" value="1"/>
</dbReference>
<dbReference type="Pfam" id="PF13406">
    <property type="entry name" value="SLT_2"/>
    <property type="match status" value="1"/>
</dbReference>
<name>Q30NT3_SULDN</name>
<dbReference type="InterPro" id="IPR023346">
    <property type="entry name" value="Lysozyme-like_dom_sf"/>
</dbReference>
<dbReference type="STRING" id="326298.Suden_2074"/>
<dbReference type="OrthoDB" id="9772911at2"/>
<dbReference type="InterPro" id="IPR031304">
    <property type="entry name" value="SLT_2"/>
</dbReference>
<feature type="domain" description="Transglycosylase SLT" evidence="2">
    <location>
        <begin position="28"/>
        <end position="315"/>
    </location>
</feature>
<dbReference type="InterPro" id="IPR043426">
    <property type="entry name" value="MltB-like"/>
</dbReference>
<accession>Q30NT3</accession>
<feature type="signal peptide" evidence="1">
    <location>
        <begin position="1"/>
        <end position="16"/>
    </location>
</feature>
<evidence type="ECO:0000256" key="1">
    <source>
        <dbReference type="SAM" id="SignalP"/>
    </source>
</evidence>
<evidence type="ECO:0000313" key="3">
    <source>
        <dbReference type="EMBL" id="ABB45348.1"/>
    </source>
</evidence>
<feature type="chain" id="PRO_5004219768" evidence="1">
    <location>
        <begin position="17"/>
        <end position="328"/>
    </location>
</feature>
<dbReference type="Gene3D" id="1.10.8.350">
    <property type="entry name" value="Bacterial muramidase"/>
    <property type="match status" value="1"/>
</dbReference>
<gene>
    <name evidence="3" type="ordered locus">Suden_2074</name>
</gene>
<evidence type="ECO:0000313" key="4">
    <source>
        <dbReference type="Proteomes" id="UP000002714"/>
    </source>
</evidence>
<organism evidence="3 4">
    <name type="scientific">Sulfurimonas denitrificans (strain ATCC 33889 / DSM 1251)</name>
    <name type="common">Thiomicrospira denitrificans (strain ATCC 33889 / DSM 1251)</name>
    <dbReference type="NCBI Taxonomy" id="326298"/>
    <lineage>
        <taxon>Bacteria</taxon>
        <taxon>Pseudomonadati</taxon>
        <taxon>Campylobacterota</taxon>
        <taxon>Epsilonproteobacteria</taxon>
        <taxon>Campylobacterales</taxon>
        <taxon>Sulfurimonadaceae</taxon>
        <taxon>Sulfurimonas</taxon>
    </lineage>
</organism>
<dbReference type="RefSeq" id="WP_011373688.1">
    <property type="nucleotide sequence ID" value="NC_007575.1"/>
</dbReference>
<dbReference type="AlphaFoldDB" id="Q30NT3"/>
<dbReference type="PANTHER" id="PTHR30163:SF9">
    <property type="entry name" value="MEMBRANE-BOUND LYTIC MUREIN TRANSGLYCOSYLASE B"/>
    <property type="match status" value="1"/>
</dbReference>
<dbReference type="HOGENOM" id="CLU_860320_0_0_7"/>
<dbReference type="PANTHER" id="PTHR30163">
    <property type="entry name" value="MEMBRANE-BOUND LYTIC MUREIN TRANSGLYCOSYLASE B"/>
    <property type="match status" value="1"/>
</dbReference>
<dbReference type="CAZy" id="GH103">
    <property type="family name" value="Glycoside Hydrolase Family 103"/>
</dbReference>
<evidence type="ECO:0000259" key="2">
    <source>
        <dbReference type="Pfam" id="PF13406"/>
    </source>
</evidence>
<keyword evidence="1" id="KW-0732">Signal</keyword>
<dbReference type="SUPFAM" id="SSF53955">
    <property type="entry name" value="Lysozyme-like"/>
    <property type="match status" value="1"/>
</dbReference>
<dbReference type="eggNOG" id="COG2951">
    <property type="taxonomic scope" value="Bacteria"/>
</dbReference>
<sequence>MRKLFFILILPFLLLAKSDNCTFKNSDYEDICKKAVNNGVSYEYANNFLLSYFKTKKFDEVSYKYLQPQYIAQHKKNEKKANNTLVKYVSEMVVHLREYKEVYDFVEKEYGVNREIITAILIKETRLGKIKPSHDAFIVFNTLVLRVKPNSQREKWLLEMGKTNMISIIIHCYKRGVAPLECNLPSSYAGAIGIPQFMPNSFVYAKGYKTEIGDLTKMEDSIVSVANFLNQKAEFTSLLDWNKVPDIVSIESKWYDFEFENSDASFVYASNKKGDKLYKCFTCDNEELDYLRDYTKKIMSYNNSSNYAIGVMRLAYEAQRELLLSKNQ</sequence>